<keyword evidence="5" id="KW-0804">Transcription</keyword>
<dbReference type="InterPro" id="IPR000847">
    <property type="entry name" value="LysR_HTH_N"/>
</dbReference>
<dbReference type="Proteomes" id="UP000034071">
    <property type="component" value="Chromosome"/>
</dbReference>
<dbReference type="InterPro" id="IPR005119">
    <property type="entry name" value="LysR_subst-bd"/>
</dbReference>
<dbReference type="KEGG" id="kge:TQ33_0152"/>
<accession>A0A0F6TPC5</accession>
<keyword evidence="8" id="KW-1185">Reference proteome</keyword>
<keyword evidence="3" id="KW-0238">DNA-binding</keyword>
<dbReference type="OrthoDB" id="9775392at2"/>
<dbReference type="FunFam" id="1.10.10.10:FF:000001">
    <property type="entry name" value="LysR family transcriptional regulator"/>
    <property type="match status" value="1"/>
</dbReference>
<dbReference type="PANTHER" id="PTHR30346">
    <property type="entry name" value="TRANSCRIPTIONAL DUAL REGULATOR HCAR-RELATED"/>
    <property type="match status" value="1"/>
</dbReference>
<organism evidence="7 8">
    <name type="scientific">Kangiella geojedonensis</name>
    <dbReference type="NCBI Taxonomy" id="914150"/>
    <lineage>
        <taxon>Bacteria</taxon>
        <taxon>Pseudomonadati</taxon>
        <taxon>Pseudomonadota</taxon>
        <taxon>Gammaproteobacteria</taxon>
        <taxon>Kangiellales</taxon>
        <taxon>Kangiellaceae</taxon>
        <taxon>Kangiella</taxon>
    </lineage>
</organism>
<dbReference type="InterPro" id="IPR036390">
    <property type="entry name" value="WH_DNA-bd_sf"/>
</dbReference>
<feature type="domain" description="HTH lysR-type" evidence="6">
    <location>
        <begin position="1"/>
        <end position="58"/>
    </location>
</feature>
<evidence type="ECO:0000313" key="7">
    <source>
        <dbReference type="EMBL" id="AKE51144.1"/>
    </source>
</evidence>
<evidence type="ECO:0000256" key="1">
    <source>
        <dbReference type="ARBA" id="ARBA00009437"/>
    </source>
</evidence>
<keyword evidence="4" id="KW-0010">Activator</keyword>
<evidence type="ECO:0000256" key="3">
    <source>
        <dbReference type="ARBA" id="ARBA00023125"/>
    </source>
</evidence>
<evidence type="ECO:0000256" key="4">
    <source>
        <dbReference type="ARBA" id="ARBA00023159"/>
    </source>
</evidence>
<proteinExistence type="inferred from homology"/>
<dbReference type="Pfam" id="PF00126">
    <property type="entry name" value="HTH_1"/>
    <property type="match status" value="1"/>
</dbReference>
<dbReference type="SUPFAM" id="SSF46785">
    <property type="entry name" value="Winged helix' DNA-binding domain"/>
    <property type="match status" value="1"/>
</dbReference>
<dbReference type="SUPFAM" id="SSF53850">
    <property type="entry name" value="Periplasmic binding protein-like II"/>
    <property type="match status" value="1"/>
</dbReference>
<evidence type="ECO:0000256" key="2">
    <source>
        <dbReference type="ARBA" id="ARBA00023015"/>
    </source>
</evidence>
<dbReference type="Gene3D" id="1.10.10.10">
    <property type="entry name" value="Winged helix-like DNA-binding domain superfamily/Winged helix DNA-binding domain"/>
    <property type="match status" value="1"/>
</dbReference>
<dbReference type="Gene3D" id="3.40.190.10">
    <property type="entry name" value="Periplasmic binding protein-like II"/>
    <property type="match status" value="2"/>
</dbReference>
<dbReference type="AlphaFoldDB" id="A0A0F6TPC5"/>
<dbReference type="GO" id="GO:0003700">
    <property type="term" value="F:DNA-binding transcription factor activity"/>
    <property type="evidence" value="ECO:0007669"/>
    <property type="project" value="InterPro"/>
</dbReference>
<dbReference type="PRINTS" id="PR00039">
    <property type="entry name" value="HTHLYSR"/>
</dbReference>
<evidence type="ECO:0000256" key="5">
    <source>
        <dbReference type="ARBA" id="ARBA00023163"/>
    </source>
</evidence>
<dbReference type="RefSeq" id="WP_046560368.1">
    <property type="nucleotide sequence ID" value="NZ_CP010975.1"/>
</dbReference>
<dbReference type="GO" id="GO:0032993">
    <property type="term" value="C:protein-DNA complex"/>
    <property type="evidence" value="ECO:0007669"/>
    <property type="project" value="TreeGrafter"/>
</dbReference>
<name>A0A0F6TPC5_9GAMM</name>
<comment type="similarity">
    <text evidence="1">Belongs to the LysR transcriptional regulatory family.</text>
</comment>
<dbReference type="PANTHER" id="PTHR30346:SF26">
    <property type="entry name" value="HYDROGEN PEROXIDE-INDUCIBLE GENES ACTIVATOR"/>
    <property type="match status" value="1"/>
</dbReference>
<dbReference type="PROSITE" id="PS50931">
    <property type="entry name" value="HTH_LYSR"/>
    <property type="match status" value="1"/>
</dbReference>
<dbReference type="PATRIC" id="fig|914150.5.peg.155"/>
<reference evidence="7 8" key="1">
    <citation type="submission" date="2015-02" db="EMBL/GenBank/DDBJ databases">
        <title>Complete genome sequence of Kangiella geojedonensis strain YCS-5T.</title>
        <authorList>
            <person name="Kim K.M."/>
        </authorList>
    </citation>
    <scope>NUCLEOTIDE SEQUENCE [LARGE SCALE GENOMIC DNA]</scope>
    <source>
        <strain evidence="7 8">YCS-5</strain>
    </source>
</reference>
<sequence>MTLTEFKYIVAVARERHFGRAAEACFVSQPTLSVGVKKLEEQLGVTLFERSKSDVRTTPQGDLVVEQAQRILEQVSQLKQTAKQNSDQLDGPLKIGAIFTIGPYLLPSLIPQLRQLAPKMPLHIDEDYTHNLRTKLRNGDVDAIIVALPFEEPEVDVVPLYQEDFIALLPERHPWVKRDSLQLVDIADEVMIMLGAGHCFRDQVLEACPQCRDNSLNPQKDWITGSSIETIRQMVASGLGISVIPKSAADFHNEKLGLVTREFDTPKPSRQVALAYRRSFPRKKALDLIKQALETIDLPGERIND</sequence>
<gene>
    <name evidence="7" type="ORF">TQ33_0152</name>
</gene>
<dbReference type="InterPro" id="IPR036388">
    <property type="entry name" value="WH-like_DNA-bd_sf"/>
</dbReference>
<dbReference type="Pfam" id="PF03466">
    <property type="entry name" value="LysR_substrate"/>
    <property type="match status" value="1"/>
</dbReference>
<evidence type="ECO:0000313" key="8">
    <source>
        <dbReference type="Proteomes" id="UP000034071"/>
    </source>
</evidence>
<evidence type="ECO:0000259" key="6">
    <source>
        <dbReference type="PROSITE" id="PS50931"/>
    </source>
</evidence>
<dbReference type="GO" id="GO:0003677">
    <property type="term" value="F:DNA binding"/>
    <property type="evidence" value="ECO:0007669"/>
    <property type="project" value="UniProtKB-KW"/>
</dbReference>
<dbReference type="STRING" id="914150.TQ33_0152"/>
<dbReference type="HOGENOM" id="CLU_039613_6_4_6"/>
<dbReference type="CDD" id="cd08411">
    <property type="entry name" value="PBP2_OxyR"/>
    <property type="match status" value="1"/>
</dbReference>
<dbReference type="EMBL" id="CP010975">
    <property type="protein sequence ID" value="AKE51144.1"/>
    <property type="molecule type" value="Genomic_DNA"/>
</dbReference>
<protein>
    <submittedName>
        <fullName evidence="7">LysR family transcriptional regulator</fullName>
    </submittedName>
</protein>
<keyword evidence="2" id="KW-0805">Transcription regulation</keyword>